<reference evidence="7" key="1">
    <citation type="submission" date="2020-06" db="EMBL/GenBank/DDBJ databases">
        <title>WGS assembly of Ceratodon purpureus strain R40.</title>
        <authorList>
            <person name="Carey S.B."/>
            <person name="Jenkins J."/>
            <person name="Shu S."/>
            <person name="Lovell J.T."/>
            <person name="Sreedasyam A."/>
            <person name="Maumus F."/>
            <person name="Tiley G.P."/>
            <person name="Fernandez-Pozo N."/>
            <person name="Barry K."/>
            <person name="Chen C."/>
            <person name="Wang M."/>
            <person name="Lipzen A."/>
            <person name="Daum C."/>
            <person name="Saski C.A."/>
            <person name="Payton A.C."/>
            <person name="Mcbreen J.C."/>
            <person name="Conrad R.E."/>
            <person name="Kollar L.M."/>
            <person name="Olsson S."/>
            <person name="Huttunen S."/>
            <person name="Landis J.B."/>
            <person name="Wickett N.J."/>
            <person name="Johnson M.G."/>
            <person name="Rensing S.A."/>
            <person name="Grimwood J."/>
            <person name="Schmutz J."/>
            <person name="Mcdaniel S.F."/>
        </authorList>
    </citation>
    <scope>NUCLEOTIDE SEQUENCE</scope>
    <source>
        <strain evidence="7">R40</strain>
    </source>
</reference>
<evidence type="ECO:0000313" key="8">
    <source>
        <dbReference type="Proteomes" id="UP000822688"/>
    </source>
</evidence>
<evidence type="ECO:0000256" key="1">
    <source>
        <dbReference type="ARBA" id="ARBA00004613"/>
    </source>
</evidence>
<evidence type="ECO:0000313" key="7">
    <source>
        <dbReference type="EMBL" id="KAG0555223.1"/>
    </source>
</evidence>
<dbReference type="OrthoDB" id="1937916at2759"/>
<dbReference type="PANTHER" id="PTHR33109:SF4">
    <property type="entry name" value="EPIDERMAL PATTERNING FACTOR-LIKE PROTEIN 6"/>
    <property type="match status" value="1"/>
</dbReference>
<dbReference type="GO" id="GO:0010374">
    <property type="term" value="P:stomatal complex development"/>
    <property type="evidence" value="ECO:0007669"/>
    <property type="project" value="InterPro"/>
</dbReference>
<evidence type="ECO:0000256" key="3">
    <source>
        <dbReference type="ARBA" id="ARBA00022525"/>
    </source>
</evidence>
<gene>
    <name evidence="7" type="ORF">KC19_12G153200</name>
</gene>
<keyword evidence="5" id="KW-1015">Disulfide bond</keyword>
<evidence type="ECO:0000256" key="4">
    <source>
        <dbReference type="ARBA" id="ARBA00022729"/>
    </source>
</evidence>
<dbReference type="EMBL" id="CM026433">
    <property type="protein sequence ID" value="KAG0555223.1"/>
    <property type="molecule type" value="Genomic_DNA"/>
</dbReference>
<keyword evidence="4 6" id="KW-0732">Signal</keyword>
<organism evidence="7 8">
    <name type="scientific">Ceratodon purpureus</name>
    <name type="common">Fire moss</name>
    <name type="synonym">Dicranum purpureum</name>
    <dbReference type="NCBI Taxonomy" id="3225"/>
    <lineage>
        <taxon>Eukaryota</taxon>
        <taxon>Viridiplantae</taxon>
        <taxon>Streptophyta</taxon>
        <taxon>Embryophyta</taxon>
        <taxon>Bryophyta</taxon>
        <taxon>Bryophytina</taxon>
        <taxon>Bryopsida</taxon>
        <taxon>Dicranidae</taxon>
        <taxon>Pseudoditrichales</taxon>
        <taxon>Ditrichaceae</taxon>
        <taxon>Ceratodon</taxon>
    </lineage>
</organism>
<sequence>MSVGVVMCLTSALWLLAFFPASAVARIGPSGALASTKTISYLERTPGVFSEAKHEMAELKPQSIERMDLRTAPQEIDSIFDFHSKIGDGGSIRRSLVGSSPPTCRSKCGTCTPCKPVHVAIGSPHGVISETEYYPEVWRCQCGNRYYMP</sequence>
<proteinExistence type="inferred from homology"/>
<comment type="similarity">
    <text evidence="2">Belongs to the plant cysteine rich small secretory peptide family. Epidermal patterning factor subfamily.</text>
</comment>
<comment type="caution">
    <text evidence="7">The sequence shown here is derived from an EMBL/GenBank/DDBJ whole genome shotgun (WGS) entry which is preliminary data.</text>
</comment>
<keyword evidence="8" id="KW-1185">Reference proteome</keyword>
<dbReference type="Pfam" id="PF17181">
    <property type="entry name" value="EPF"/>
    <property type="match status" value="1"/>
</dbReference>
<evidence type="ECO:0000256" key="5">
    <source>
        <dbReference type="ARBA" id="ARBA00023157"/>
    </source>
</evidence>
<comment type="subcellular location">
    <subcellularLocation>
        <location evidence="1">Secreted</location>
    </subcellularLocation>
</comment>
<evidence type="ECO:0000256" key="2">
    <source>
        <dbReference type="ARBA" id="ARBA00008127"/>
    </source>
</evidence>
<dbReference type="InterPro" id="IPR039455">
    <property type="entry name" value="EPFL"/>
</dbReference>
<evidence type="ECO:0000256" key="6">
    <source>
        <dbReference type="SAM" id="SignalP"/>
    </source>
</evidence>
<keyword evidence="3" id="KW-0964">Secreted</keyword>
<accession>A0A8T0G7I2</accession>
<name>A0A8T0G7I2_CERPU</name>
<feature type="chain" id="PRO_5035824352" description="Epidermal patterning factor-like protein" evidence="6">
    <location>
        <begin position="26"/>
        <end position="149"/>
    </location>
</feature>
<dbReference type="AlphaFoldDB" id="A0A8T0G7I2"/>
<evidence type="ECO:0008006" key="9">
    <source>
        <dbReference type="Google" id="ProtNLM"/>
    </source>
</evidence>
<dbReference type="PANTHER" id="PTHR33109">
    <property type="entry name" value="EPIDERMAL PATTERNING FACTOR-LIKE PROTEIN 4"/>
    <property type="match status" value="1"/>
</dbReference>
<feature type="signal peptide" evidence="6">
    <location>
        <begin position="1"/>
        <end position="25"/>
    </location>
</feature>
<dbReference type="Proteomes" id="UP000822688">
    <property type="component" value="Chromosome 12"/>
</dbReference>
<protein>
    <recommendedName>
        <fullName evidence="9">Epidermal patterning factor-like protein</fullName>
    </recommendedName>
</protein>
<dbReference type="GO" id="GO:0005576">
    <property type="term" value="C:extracellular region"/>
    <property type="evidence" value="ECO:0007669"/>
    <property type="project" value="UniProtKB-SubCell"/>
</dbReference>